<dbReference type="Proteomes" id="UP000177982">
    <property type="component" value="Unassembled WGS sequence"/>
</dbReference>
<dbReference type="InterPro" id="IPR036869">
    <property type="entry name" value="J_dom_sf"/>
</dbReference>
<evidence type="ECO:0000313" key="3">
    <source>
        <dbReference type="EMBL" id="OHA05819.1"/>
    </source>
</evidence>
<dbReference type="AlphaFoldDB" id="A0A1G2L503"/>
<feature type="domain" description="J" evidence="2">
    <location>
        <begin position="203"/>
        <end position="268"/>
    </location>
</feature>
<protein>
    <recommendedName>
        <fullName evidence="2">J domain-containing protein</fullName>
    </recommendedName>
</protein>
<reference evidence="3 4" key="1">
    <citation type="journal article" date="2016" name="Nat. Commun.">
        <title>Thousands of microbial genomes shed light on interconnected biogeochemical processes in an aquifer system.</title>
        <authorList>
            <person name="Anantharaman K."/>
            <person name="Brown C.T."/>
            <person name="Hug L.A."/>
            <person name="Sharon I."/>
            <person name="Castelle C.J."/>
            <person name="Probst A.J."/>
            <person name="Thomas B.C."/>
            <person name="Singh A."/>
            <person name="Wilkins M.J."/>
            <person name="Karaoz U."/>
            <person name="Brodie E.L."/>
            <person name="Williams K.H."/>
            <person name="Hubbard S.S."/>
            <person name="Banfield J.F."/>
        </authorList>
    </citation>
    <scope>NUCLEOTIDE SEQUENCE [LARGE SCALE GENOMIC DNA]</scope>
</reference>
<dbReference type="PANTHER" id="PTHR24074">
    <property type="entry name" value="CO-CHAPERONE PROTEIN DJLA"/>
    <property type="match status" value="1"/>
</dbReference>
<dbReference type="EMBL" id="MHQO01000043">
    <property type="protein sequence ID" value="OHA05819.1"/>
    <property type="molecule type" value="Genomic_DNA"/>
</dbReference>
<evidence type="ECO:0000259" key="2">
    <source>
        <dbReference type="PROSITE" id="PS50076"/>
    </source>
</evidence>
<dbReference type="SUPFAM" id="SSF46565">
    <property type="entry name" value="Chaperone J-domain"/>
    <property type="match status" value="1"/>
</dbReference>
<evidence type="ECO:0000256" key="1">
    <source>
        <dbReference type="SAM" id="MobiDB-lite"/>
    </source>
</evidence>
<sequence>MPKISKHEWKKHGLDPDSEEYNPTMADAAKEEKTERDIREAVLGELRDIEHEIRNPKFEINEDTAPKDGFVESLLEKAHALKEITHRMLSENIRTRCEKRAESLRCHAEYLKKQRGAPREFIVIEAELKDILQRLQKDEDVREEEIGAIEKKLSEMRTGELGASFAAHAAELSKMLNKAKKVYAGEPIDDDERFEEKPRGTDWAWKVLGVTQNASEQEIKKVYRDLALKYHPDKNKERDSKSKMQKINEAYNFIKRVIEYDFFLKDRQ</sequence>
<name>A0A1G2L503_9BACT</name>
<dbReference type="PRINTS" id="PR00625">
    <property type="entry name" value="JDOMAIN"/>
</dbReference>
<dbReference type="PROSITE" id="PS50076">
    <property type="entry name" value="DNAJ_2"/>
    <property type="match status" value="1"/>
</dbReference>
<dbReference type="Gene3D" id="1.10.287.110">
    <property type="entry name" value="DnaJ domain"/>
    <property type="match status" value="1"/>
</dbReference>
<proteinExistence type="predicted"/>
<dbReference type="Pfam" id="PF00226">
    <property type="entry name" value="DnaJ"/>
    <property type="match status" value="1"/>
</dbReference>
<dbReference type="CDD" id="cd06257">
    <property type="entry name" value="DnaJ"/>
    <property type="match status" value="1"/>
</dbReference>
<accession>A0A1G2L503</accession>
<gene>
    <name evidence="3" type="ORF">A2934_04490</name>
</gene>
<feature type="compositionally biased region" description="Basic and acidic residues" evidence="1">
    <location>
        <begin position="1"/>
        <end position="15"/>
    </location>
</feature>
<comment type="caution">
    <text evidence="3">The sequence shown here is derived from an EMBL/GenBank/DDBJ whole genome shotgun (WGS) entry which is preliminary data.</text>
</comment>
<evidence type="ECO:0000313" key="4">
    <source>
        <dbReference type="Proteomes" id="UP000177982"/>
    </source>
</evidence>
<dbReference type="InterPro" id="IPR001623">
    <property type="entry name" value="DnaJ_domain"/>
</dbReference>
<dbReference type="InterPro" id="IPR050817">
    <property type="entry name" value="DjlA_DnaK_co-chaperone"/>
</dbReference>
<organism evidence="3 4">
    <name type="scientific">Candidatus Sungbacteria bacterium RIFCSPLOWO2_01_FULL_47_10</name>
    <dbReference type="NCBI Taxonomy" id="1802276"/>
    <lineage>
        <taxon>Bacteria</taxon>
        <taxon>Candidatus Sungiibacteriota</taxon>
    </lineage>
</organism>
<feature type="region of interest" description="Disordered" evidence="1">
    <location>
        <begin position="1"/>
        <end position="35"/>
    </location>
</feature>
<dbReference type="SMART" id="SM00271">
    <property type="entry name" value="DnaJ"/>
    <property type="match status" value="1"/>
</dbReference>